<feature type="domain" description="Leucine-binding protein" evidence="3">
    <location>
        <begin position="24"/>
        <end position="338"/>
    </location>
</feature>
<keyword evidence="2" id="KW-0732">Signal</keyword>
<dbReference type="AlphaFoldDB" id="A0A841BRB8"/>
<keyword evidence="5" id="KW-1185">Reference proteome</keyword>
<dbReference type="EMBL" id="JACHMN010000002">
    <property type="protein sequence ID" value="MBB5869292.1"/>
    <property type="molecule type" value="Genomic_DNA"/>
</dbReference>
<gene>
    <name evidence="4" type="ORF">F4553_002671</name>
</gene>
<accession>A0A841BRB8</accession>
<evidence type="ECO:0000259" key="3">
    <source>
        <dbReference type="Pfam" id="PF13458"/>
    </source>
</evidence>
<sequence>MVLAAAGCSKTPDTPADAAKCGGKVAIFGAFTGGNAGVVTPSRDGAKLAVEKFNAANPKCLVTLVEFDTEGDGAKATPVANQVAQDQSFVAVIGGAFSGETRATMPIYEAAGLVMVSQSATATDLTTKGNKAFHRVVGNDDSQGPAAASYIKNVLKSQKAYVVDDGTTYGGALGATVKTQLGAIAVGSDKVQEKQVDFAATVSKVKNSGADAVFYGGYVNEAAPFLKQLRAAGYTGKFIGGDGIYDTAFATAVGAAAAEGAIITCPCIPSINAKGSFPADFKAKYTADPGPYAAEGWDAATVLLDGFKAGKTTRKELLDWVNAYNAPGLTKTIKFDPKGEVEAANVVIWAYVVKGGVITPDVEVPKS</sequence>
<organism evidence="4 5">
    <name type="scientific">Allocatelliglobosispora scoriae</name>
    <dbReference type="NCBI Taxonomy" id="643052"/>
    <lineage>
        <taxon>Bacteria</taxon>
        <taxon>Bacillati</taxon>
        <taxon>Actinomycetota</taxon>
        <taxon>Actinomycetes</taxon>
        <taxon>Micromonosporales</taxon>
        <taxon>Micromonosporaceae</taxon>
        <taxon>Allocatelliglobosispora</taxon>
    </lineage>
</organism>
<dbReference type="Gene3D" id="3.40.50.2300">
    <property type="match status" value="2"/>
</dbReference>
<evidence type="ECO:0000313" key="5">
    <source>
        <dbReference type="Proteomes" id="UP000587527"/>
    </source>
</evidence>
<evidence type="ECO:0000256" key="1">
    <source>
        <dbReference type="ARBA" id="ARBA00010062"/>
    </source>
</evidence>
<dbReference type="PANTHER" id="PTHR47151:SF2">
    <property type="entry name" value="AMINO ACID BINDING PROTEIN"/>
    <property type="match status" value="1"/>
</dbReference>
<dbReference type="PANTHER" id="PTHR47151">
    <property type="entry name" value="LEU/ILE/VAL-BINDING ABC TRANSPORTER SUBUNIT"/>
    <property type="match status" value="1"/>
</dbReference>
<dbReference type="CDD" id="cd06342">
    <property type="entry name" value="PBP1_ABC_LIVBP-like"/>
    <property type="match status" value="1"/>
</dbReference>
<dbReference type="InterPro" id="IPR028081">
    <property type="entry name" value="Leu-bd"/>
</dbReference>
<name>A0A841BRB8_9ACTN</name>
<evidence type="ECO:0000256" key="2">
    <source>
        <dbReference type="ARBA" id="ARBA00022729"/>
    </source>
</evidence>
<reference evidence="4 5" key="1">
    <citation type="submission" date="2020-08" db="EMBL/GenBank/DDBJ databases">
        <title>Sequencing the genomes of 1000 actinobacteria strains.</title>
        <authorList>
            <person name="Klenk H.-P."/>
        </authorList>
    </citation>
    <scope>NUCLEOTIDE SEQUENCE [LARGE SCALE GENOMIC DNA]</scope>
    <source>
        <strain evidence="4 5">DSM 45362</strain>
    </source>
</reference>
<protein>
    <submittedName>
        <fullName evidence="4">Branched-chain amino acid transport system substrate-binding protein</fullName>
    </submittedName>
</protein>
<dbReference type="Pfam" id="PF13458">
    <property type="entry name" value="Peripla_BP_6"/>
    <property type="match status" value="1"/>
</dbReference>
<comment type="similarity">
    <text evidence="1">Belongs to the leucine-binding protein family.</text>
</comment>
<dbReference type="InterPro" id="IPR028082">
    <property type="entry name" value="Peripla_BP_I"/>
</dbReference>
<comment type="caution">
    <text evidence="4">The sequence shown here is derived from an EMBL/GenBank/DDBJ whole genome shotgun (WGS) entry which is preliminary data.</text>
</comment>
<proteinExistence type="inferred from homology"/>
<evidence type="ECO:0000313" key="4">
    <source>
        <dbReference type="EMBL" id="MBB5869292.1"/>
    </source>
</evidence>
<dbReference type="Proteomes" id="UP000587527">
    <property type="component" value="Unassembled WGS sequence"/>
</dbReference>
<dbReference type="SUPFAM" id="SSF53822">
    <property type="entry name" value="Periplasmic binding protein-like I"/>
    <property type="match status" value="1"/>
</dbReference>